<protein>
    <recommendedName>
        <fullName evidence="2">NID domain-containing protein</fullName>
    </recommendedName>
</protein>
<dbReference type="Gene3D" id="3.30.70.330">
    <property type="match status" value="1"/>
</dbReference>
<reference evidence="3" key="1">
    <citation type="thesis" date="2021" institute="BYU ScholarsArchive" country="Provo, UT, USA">
        <title>Applications of and Algorithms for Genome Assembly and Genomic Analyses with an Emphasis on Marine Teleosts.</title>
        <authorList>
            <person name="Pickett B.D."/>
        </authorList>
    </citation>
    <scope>NUCLEOTIDE SEQUENCE</scope>
    <source>
        <strain evidence="3">HI-2016</strain>
    </source>
</reference>
<feature type="compositionally biased region" description="Basic and acidic residues" evidence="1">
    <location>
        <begin position="516"/>
        <end position="527"/>
    </location>
</feature>
<feature type="region of interest" description="Disordered" evidence="1">
    <location>
        <begin position="449"/>
        <end position="527"/>
    </location>
</feature>
<feature type="compositionally biased region" description="Basic and acidic residues" evidence="1">
    <location>
        <begin position="378"/>
        <end position="401"/>
    </location>
</feature>
<proteinExistence type="predicted"/>
<feature type="region of interest" description="Disordered" evidence="1">
    <location>
        <begin position="152"/>
        <end position="202"/>
    </location>
</feature>
<evidence type="ECO:0000256" key="1">
    <source>
        <dbReference type="SAM" id="MobiDB-lite"/>
    </source>
</evidence>
<dbReference type="Pfam" id="PF07292">
    <property type="entry name" value="NID"/>
    <property type="match status" value="1"/>
</dbReference>
<feature type="compositionally biased region" description="Basic and acidic residues" evidence="1">
    <location>
        <begin position="417"/>
        <end position="426"/>
    </location>
</feature>
<keyword evidence="4" id="KW-1185">Reference proteome</keyword>
<sequence>MDSDFNTIEVHGVPHVLPPDRMIDKLTIHFLRPRNGGGEVLRVLFSPRSSNHALIIFERSDVAASVLQQDHVLQVEGQSYPLKVQRMMCAEVDLHARTTLDLRMFRDQALVHNILRKYRLKMSQQSDGQLLLEGSFLSLSAAKVTLTDLLSSEAQSHSSSRPRPISHYSAGAMSKTRGLPNTHLKDGQNGTTVHAETRSDEEAEAYSTPILAQQSAASYDPHQPDDALTNGSMTSFLSSSPQRHQRPGILRRQEALCFTDAVTLRYARAFYEHRVQEILQDHGVKLEVTDMDGKDICTVTLVGHNAEFAKGKLTDFLTKLQRSLRTQEICLSSMSQIEQFQVGRRIQLLKDVYKVLVSQVDDIIQLVGTSTESYEMKQRILGKEDRPPSPCRESRALERGRASRRSSSAPRQPNKMNTKDFDHKSSVAEGYSSLKHSEKLVDPMGHRLEAAGPESNQLKVSQRRRSNSESRAKIKEQKAVSGKEVDSRVTSGGSKRTDPLAMKNLPKISPQLTLTDPKDFKAKMKRK</sequence>
<dbReference type="AlphaFoldDB" id="A0A8T2NF76"/>
<evidence type="ECO:0000313" key="3">
    <source>
        <dbReference type="EMBL" id="KAG9339183.1"/>
    </source>
</evidence>
<feature type="region of interest" description="Disordered" evidence="1">
    <location>
        <begin position="378"/>
        <end position="426"/>
    </location>
</feature>
<dbReference type="InterPro" id="IPR012677">
    <property type="entry name" value="Nucleotide-bd_a/b_plait_sf"/>
</dbReference>
<dbReference type="PANTHER" id="PTHR15225:SF8">
    <property type="entry name" value="RNA-BINDING PROTEIN 43"/>
    <property type="match status" value="1"/>
</dbReference>
<comment type="caution">
    <text evidence="3">The sequence shown here is derived from an EMBL/GenBank/DDBJ whole genome shotgun (WGS) entry which is preliminary data.</text>
</comment>
<gene>
    <name evidence="3" type="ORF">JZ751_024041</name>
</gene>
<accession>A0A8T2NF76</accession>
<evidence type="ECO:0000259" key="2">
    <source>
        <dbReference type="Pfam" id="PF07292"/>
    </source>
</evidence>
<dbReference type="Proteomes" id="UP000824540">
    <property type="component" value="Unassembled WGS sequence"/>
</dbReference>
<name>A0A8T2NF76_9TELE</name>
<organism evidence="3 4">
    <name type="scientific">Albula glossodonta</name>
    <name type="common">roundjaw bonefish</name>
    <dbReference type="NCBI Taxonomy" id="121402"/>
    <lineage>
        <taxon>Eukaryota</taxon>
        <taxon>Metazoa</taxon>
        <taxon>Chordata</taxon>
        <taxon>Craniata</taxon>
        <taxon>Vertebrata</taxon>
        <taxon>Euteleostomi</taxon>
        <taxon>Actinopterygii</taxon>
        <taxon>Neopterygii</taxon>
        <taxon>Teleostei</taxon>
        <taxon>Albuliformes</taxon>
        <taxon>Albulidae</taxon>
        <taxon>Albula</taxon>
    </lineage>
</organism>
<dbReference type="PANTHER" id="PTHR15225">
    <property type="entry name" value="INTERFERON-INDUCED PROTEIN 35/NMI N-MYC/STAT INTERACTING PROTEIN"/>
    <property type="match status" value="1"/>
</dbReference>
<feature type="domain" description="NID" evidence="2">
    <location>
        <begin position="6"/>
        <end position="40"/>
    </location>
</feature>
<feature type="compositionally biased region" description="Low complexity" evidence="1">
    <location>
        <begin position="152"/>
        <end position="169"/>
    </location>
</feature>
<feature type="compositionally biased region" description="Basic and acidic residues" evidence="1">
    <location>
        <begin position="466"/>
        <end position="487"/>
    </location>
</feature>
<dbReference type="OrthoDB" id="9948435at2759"/>
<dbReference type="EMBL" id="JAFBMS010000057">
    <property type="protein sequence ID" value="KAG9339183.1"/>
    <property type="molecule type" value="Genomic_DNA"/>
</dbReference>
<evidence type="ECO:0000313" key="4">
    <source>
        <dbReference type="Proteomes" id="UP000824540"/>
    </source>
</evidence>
<dbReference type="InterPro" id="IPR009909">
    <property type="entry name" value="Nmi/IFP35_dom"/>
</dbReference>